<reference evidence="4" key="1">
    <citation type="submission" date="2016-04" db="EMBL/GenBank/DDBJ databases">
        <authorList>
            <person name="Chen L."/>
            <person name="Zhuang W."/>
            <person name="Wang G."/>
        </authorList>
    </citation>
    <scope>NUCLEOTIDE SEQUENCE [LARGE SCALE GENOMIC DNA]</scope>
    <source>
        <strain evidence="4">208</strain>
    </source>
</reference>
<dbReference type="GO" id="GO:0004534">
    <property type="term" value="F:5'-3' RNA exonuclease activity"/>
    <property type="evidence" value="ECO:0007669"/>
    <property type="project" value="TreeGrafter"/>
</dbReference>
<dbReference type="PANTHER" id="PTHR42924:SF3">
    <property type="entry name" value="POLYMERASE_HISTIDINOL PHOSPHATASE N-TERMINAL DOMAIN-CONTAINING PROTEIN"/>
    <property type="match status" value="1"/>
</dbReference>
<dbReference type="GO" id="GO:0035312">
    <property type="term" value="F:5'-3' DNA exonuclease activity"/>
    <property type="evidence" value="ECO:0007669"/>
    <property type="project" value="TreeGrafter"/>
</dbReference>
<dbReference type="EMBL" id="LWBP01000220">
    <property type="protein sequence ID" value="OQP50267.1"/>
    <property type="molecule type" value="Genomic_DNA"/>
</dbReference>
<dbReference type="Proteomes" id="UP000192276">
    <property type="component" value="Unassembled WGS sequence"/>
</dbReference>
<dbReference type="CDD" id="cd12112">
    <property type="entry name" value="PHP_HisPPase_Chlorobi_like"/>
    <property type="match status" value="1"/>
</dbReference>
<evidence type="ECO:0000313" key="4">
    <source>
        <dbReference type="Proteomes" id="UP000192276"/>
    </source>
</evidence>
<evidence type="ECO:0000256" key="1">
    <source>
        <dbReference type="SAM" id="SignalP"/>
    </source>
</evidence>
<gene>
    <name evidence="3" type="ORF">A4R26_30030</name>
</gene>
<protein>
    <submittedName>
        <fullName evidence="3">PHP domain-containing protein</fullName>
    </submittedName>
</protein>
<name>A0A1V9EVT3_9BACT</name>
<comment type="caution">
    <text evidence="3">The sequence shown here is derived from an EMBL/GenBank/DDBJ whole genome shotgun (WGS) entry which is preliminary data.</text>
</comment>
<dbReference type="OrthoDB" id="9804333at2"/>
<proteinExistence type="predicted"/>
<feature type="signal peptide" evidence="1">
    <location>
        <begin position="1"/>
        <end position="19"/>
    </location>
</feature>
<feature type="chain" id="PRO_5013229586" evidence="1">
    <location>
        <begin position="20"/>
        <end position="375"/>
    </location>
</feature>
<dbReference type="RefSeq" id="WP_081170024.1">
    <property type="nucleotide sequence ID" value="NZ_LWBP01000220.1"/>
</dbReference>
<keyword evidence="4" id="KW-1185">Reference proteome</keyword>
<dbReference type="Pfam" id="PF16392">
    <property type="entry name" value="DUF5001"/>
    <property type="match status" value="1"/>
</dbReference>
<dbReference type="InterPro" id="IPR032165">
    <property type="entry name" value="DUF5001"/>
</dbReference>
<dbReference type="InterPro" id="IPR052018">
    <property type="entry name" value="PHP_domain"/>
</dbReference>
<dbReference type="PANTHER" id="PTHR42924">
    <property type="entry name" value="EXONUCLEASE"/>
    <property type="match status" value="1"/>
</dbReference>
<dbReference type="InterPro" id="IPR016195">
    <property type="entry name" value="Pol/histidinol_Pase-like"/>
</dbReference>
<accession>A0A1V9EVT3</accession>
<evidence type="ECO:0000259" key="2">
    <source>
        <dbReference type="Pfam" id="PF16392"/>
    </source>
</evidence>
<dbReference type="AlphaFoldDB" id="A0A1V9EVT3"/>
<evidence type="ECO:0000313" key="3">
    <source>
        <dbReference type="EMBL" id="OQP50267.1"/>
    </source>
</evidence>
<dbReference type="Gene3D" id="3.20.20.140">
    <property type="entry name" value="Metal-dependent hydrolases"/>
    <property type="match status" value="1"/>
</dbReference>
<sequence>MRSLLPGLLFSITSVAVFAQAEPGHSHKLARSLQFPDVPGYKVMKCDLHQHTVFSDGSVWPDIRVAEALMDGLDAISLTEHLEYQPHKDDIPHPDRNRSYELALKEARDHKLIVIRGSEITRKMPPGHCNAVFINDANKMLISDSVEVFREAKRQNAFVFWNHPNWIKQRTDGIATLTPMHKQLIKEKLLDGIEVVNDVTYSDEALQIALDNNLTIMGTSDIHKLVDWVFDVPKGGHRPITLVFAKEATAESIREGLMNRKTVVFHNNLLIGRDEVLVPLIKESLKTGGAKYTPKTTVLEVEIENVTSCEFMLQNRSKYTFHGHADVITLKPGEKTTIMVKTVNKLTSVDIPFEVLSAINAPKSHPVVTLQVNVN</sequence>
<dbReference type="STRING" id="550983.A4R26_30030"/>
<feature type="domain" description="Ig-like" evidence="2">
    <location>
        <begin position="290"/>
        <end position="371"/>
    </location>
</feature>
<dbReference type="SUPFAM" id="SSF89550">
    <property type="entry name" value="PHP domain-like"/>
    <property type="match status" value="1"/>
</dbReference>
<keyword evidence="1" id="KW-0732">Signal</keyword>
<organism evidence="3 4">
    <name type="scientific">Niastella populi</name>
    <dbReference type="NCBI Taxonomy" id="550983"/>
    <lineage>
        <taxon>Bacteria</taxon>
        <taxon>Pseudomonadati</taxon>
        <taxon>Bacteroidota</taxon>
        <taxon>Chitinophagia</taxon>
        <taxon>Chitinophagales</taxon>
        <taxon>Chitinophagaceae</taxon>
        <taxon>Niastella</taxon>
    </lineage>
</organism>